<dbReference type="KEGG" id="hmr:Hipma_1158"/>
<gene>
    <name evidence="1" type="ordered locus">Hipma_1158</name>
</gene>
<dbReference type="InParanoid" id="F2LWL2"/>
<dbReference type="RefSeq" id="WP_013682158.1">
    <property type="nucleotide sequence ID" value="NC_015318.1"/>
</dbReference>
<organism evidence="1 2">
    <name type="scientific">Hippea maritima (strain ATCC 700847 / DSM 10411 / MH2)</name>
    <dbReference type="NCBI Taxonomy" id="760142"/>
    <lineage>
        <taxon>Bacteria</taxon>
        <taxon>Pseudomonadati</taxon>
        <taxon>Campylobacterota</taxon>
        <taxon>Desulfurellia</taxon>
        <taxon>Desulfurellales</taxon>
        <taxon>Hippeaceae</taxon>
        <taxon>Hippea</taxon>
    </lineage>
</organism>
<accession>F2LWL2</accession>
<name>F2LWL2_HIPMA</name>
<keyword evidence="2" id="KW-1185">Reference proteome</keyword>
<dbReference type="AlphaFoldDB" id="F2LWL2"/>
<protein>
    <submittedName>
        <fullName evidence="1">Uncharacterized protein</fullName>
    </submittedName>
</protein>
<dbReference type="Proteomes" id="UP000008139">
    <property type="component" value="Chromosome"/>
</dbReference>
<dbReference type="EMBL" id="CP002606">
    <property type="protein sequence ID" value="AEA34121.1"/>
    <property type="molecule type" value="Genomic_DNA"/>
</dbReference>
<evidence type="ECO:0000313" key="1">
    <source>
        <dbReference type="EMBL" id="AEA34121.1"/>
    </source>
</evidence>
<dbReference type="HOGENOM" id="CLU_2617177_0_0_7"/>
<proteinExistence type="predicted"/>
<evidence type="ECO:0000313" key="2">
    <source>
        <dbReference type="Proteomes" id="UP000008139"/>
    </source>
</evidence>
<reference evidence="2" key="2">
    <citation type="submission" date="2011-03" db="EMBL/GenBank/DDBJ databases">
        <title>The complete genome of Hippea maritima DSM 10411.</title>
        <authorList>
            <consortium name="US DOE Joint Genome Institute (JGI-PGF)"/>
            <person name="Lucas S."/>
            <person name="Copeland A."/>
            <person name="Lapidus A."/>
            <person name="Bruce D."/>
            <person name="Goodwin L."/>
            <person name="Pitluck S."/>
            <person name="Peters L."/>
            <person name="Kyrpides N."/>
            <person name="Mavromatis K."/>
            <person name="Pagani I."/>
            <person name="Ivanova N."/>
            <person name="Mikhailova N."/>
            <person name="Lu M."/>
            <person name="Detter J.C."/>
            <person name="Tapia R."/>
            <person name="Han C."/>
            <person name="Land M."/>
            <person name="Hauser L."/>
            <person name="Markowitz V."/>
            <person name="Cheng J.-F."/>
            <person name="Hugenholtz P."/>
            <person name="Woyke T."/>
            <person name="Wu D."/>
            <person name="Spring S."/>
            <person name="Schroeder M."/>
            <person name="Brambilla E."/>
            <person name="Klenk H.-P."/>
            <person name="Eisen J.A."/>
        </authorList>
    </citation>
    <scope>NUCLEOTIDE SEQUENCE [LARGE SCALE GENOMIC DNA]</scope>
    <source>
        <strain evidence="2">ATCC 700847 / DSM 10411 / MH2</strain>
    </source>
</reference>
<sequence>MLWFVAVIFTIVAVIIGVKRWKMANDPMYAVDVKNRKAWVREVRENSRLISDSEIEDISEIGVRDTLMDDVAYNPAFEFHRFYNTKYY</sequence>
<reference evidence="1 2" key="1">
    <citation type="journal article" date="2011" name="Stand. Genomic Sci.">
        <title>Complete genome sequence of the thermophilic sulfur-reducer Hippea maritima type strain (MH(2)).</title>
        <authorList>
            <person name="Huntemann M."/>
            <person name="Lu M."/>
            <person name="Nolan M."/>
            <person name="Lapidus A."/>
            <person name="Lucas S."/>
            <person name="Hammon N."/>
            <person name="Deshpande S."/>
            <person name="Cheng J.F."/>
            <person name="Tapia R."/>
            <person name="Han C."/>
            <person name="Goodwin L."/>
            <person name="Pitluck S."/>
            <person name="Liolios K."/>
            <person name="Pagani I."/>
            <person name="Ivanova N."/>
            <person name="Ovchinikova G."/>
            <person name="Pati A."/>
            <person name="Chen A."/>
            <person name="Palaniappan K."/>
            <person name="Land M."/>
            <person name="Hauser L."/>
            <person name="Jeffries C.D."/>
            <person name="Detter J.C."/>
            <person name="Brambilla E.M."/>
            <person name="Rohde M."/>
            <person name="Spring S."/>
            <person name="Goker M."/>
            <person name="Woyke T."/>
            <person name="Bristow J."/>
            <person name="Eisen J.A."/>
            <person name="Markowitz V."/>
            <person name="Hugenholtz P."/>
            <person name="Kyrpides N.C."/>
            <person name="Klenk H.P."/>
            <person name="Mavromatis K."/>
        </authorList>
    </citation>
    <scope>NUCLEOTIDE SEQUENCE [LARGE SCALE GENOMIC DNA]</scope>
    <source>
        <strain evidence="2">ATCC 700847 / DSM 10411 / MH2</strain>
    </source>
</reference>